<evidence type="ECO:0000256" key="2">
    <source>
        <dbReference type="ARBA" id="ARBA00023315"/>
    </source>
</evidence>
<dbReference type="InterPro" id="IPR023213">
    <property type="entry name" value="CAT-like_dom_sf"/>
</dbReference>
<feature type="transmembrane region" description="Helical" evidence="3">
    <location>
        <begin position="12"/>
        <end position="31"/>
    </location>
</feature>
<dbReference type="AlphaFoldDB" id="A0A6J1G6S5"/>
<dbReference type="RefSeq" id="XP_022947400.1">
    <property type="nucleotide sequence ID" value="XM_023091632.1"/>
</dbReference>
<gene>
    <name evidence="5" type="primary">LOC111451276</name>
</gene>
<dbReference type="GO" id="GO:0016747">
    <property type="term" value="F:acyltransferase activity, transferring groups other than amino-acyl groups"/>
    <property type="evidence" value="ECO:0007669"/>
    <property type="project" value="UniProtKB-ARBA"/>
</dbReference>
<protein>
    <submittedName>
        <fullName evidence="5">Coumaroyl-CoA:anthocyanidin 3-O-glucoside-6''-O-coumaroyltransferase 1-like</fullName>
    </submittedName>
</protein>
<dbReference type="Gene3D" id="3.30.559.10">
    <property type="entry name" value="Chloramphenicol acetyltransferase-like domain"/>
    <property type="match status" value="2"/>
</dbReference>
<evidence type="ECO:0000313" key="5">
    <source>
        <dbReference type="RefSeq" id="XP_022947400.1"/>
    </source>
</evidence>
<keyword evidence="2" id="KW-0012">Acyltransferase</keyword>
<keyword evidence="1" id="KW-0808">Transferase</keyword>
<keyword evidence="4" id="KW-1185">Reference proteome</keyword>
<accession>A0A6J1G6S5</accession>
<reference evidence="5" key="1">
    <citation type="submission" date="2025-08" db="UniProtKB">
        <authorList>
            <consortium name="RefSeq"/>
        </authorList>
    </citation>
    <scope>IDENTIFICATION</scope>
    <source>
        <tissue evidence="5">Young leaves</tissue>
    </source>
</reference>
<sequence length="508" mass="57553">MKRYPRPHQDHLNIHLFIFQLSILQFLLHFLHKSAFIAMADVDYTAKLLNVYRISPPAGSVPTTLLPLSFLDFIWMICRPMRRLFFFQFPHSTNHFMDSVFPTLKRSLSLSLQHFFPLAGNLILPPPPHKPHILYTPHDSVPLTVTESTGGDFNTLIADYPRDAKHFYPFVPDMPESCLLPDGSRAIPNFAIQITIFPNQGLCICIAFQHVVADGIAIHHFIKSWASISRNGGASDSFEGPLPCHNRAAIKDVKGLESIFLQELSSWDSLWNPVPYKPIIDQAPVDRVRTTLVLTRPMIEKLKTWVSAESNNDEESKPLRLSSFIVTCSLVWGCLIKSTQSEASDSVDEDKLCYFGFLADCRNRVKDPLPPTYFGNCLDVGVVELKKSELVKRNSIVMAAKAIGKRVEEFENEPLKVAEKWFSLWKTYSKDKHFVTIAGSPKLKAYDTDFGWGRAMKSEVLHVDSSESISVQDSRDEQGGIEIGLGLHNTQMDRFMAIWEQNLKDLCS</sequence>
<dbReference type="GeneID" id="111451276"/>
<evidence type="ECO:0000256" key="1">
    <source>
        <dbReference type="ARBA" id="ARBA00022679"/>
    </source>
</evidence>
<dbReference type="InterPro" id="IPR051504">
    <property type="entry name" value="Plant_metabolite_acyltrans"/>
</dbReference>
<dbReference type="Proteomes" id="UP000504609">
    <property type="component" value="Unplaced"/>
</dbReference>
<proteinExistence type="predicted"/>
<evidence type="ECO:0000256" key="3">
    <source>
        <dbReference type="SAM" id="Phobius"/>
    </source>
</evidence>
<keyword evidence="3" id="KW-1133">Transmembrane helix</keyword>
<dbReference type="Pfam" id="PF02458">
    <property type="entry name" value="Transferase"/>
    <property type="match status" value="1"/>
</dbReference>
<evidence type="ECO:0000313" key="4">
    <source>
        <dbReference type="Proteomes" id="UP000504609"/>
    </source>
</evidence>
<dbReference type="KEGG" id="cmos:111451276"/>
<keyword evidence="3" id="KW-0472">Membrane</keyword>
<keyword evidence="3" id="KW-0812">Transmembrane</keyword>
<dbReference type="PANTHER" id="PTHR31625">
    <property type="match status" value="1"/>
</dbReference>
<name>A0A6J1G6S5_CUCMO</name>
<organism evidence="4 5">
    <name type="scientific">Cucurbita moschata</name>
    <name type="common">Winter crookneck squash</name>
    <name type="synonym">Cucurbita pepo var. moschata</name>
    <dbReference type="NCBI Taxonomy" id="3662"/>
    <lineage>
        <taxon>Eukaryota</taxon>
        <taxon>Viridiplantae</taxon>
        <taxon>Streptophyta</taxon>
        <taxon>Embryophyta</taxon>
        <taxon>Tracheophyta</taxon>
        <taxon>Spermatophyta</taxon>
        <taxon>Magnoliopsida</taxon>
        <taxon>eudicotyledons</taxon>
        <taxon>Gunneridae</taxon>
        <taxon>Pentapetalae</taxon>
        <taxon>rosids</taxon>
        <taxon>fabids</taxon>
        <taxon>Cucurbitales</taxon>
        <taxon>Cucurbitaceae</taxon>
        <taxon>Cucurbiteae</taxon>
        <taxon>Cucurbita</taxon>
    </lineage>
</organism>